<dbReference type="InterPro" id="IPR007792">
    <property type="entry name" value="T4SS_VirB3/TrbD/AvhB"/>
</dbReference>
<accession>A0A445MSN1</accession>
<keyword evidence="2 5" id="KW-0812">Transmembrane</keyword>
<evidence type="ECO:0000256" key="2">
    <source>
        <dbReference type="ARBA" id="ARBA00022692"/>
    </source>
</evidence>
<comment type="subcellular location">
    <subcellularLocation>
        <location evidence="1">Membrane</location>
    </subcellularLocation>
</comment>
<feature type="transmembrane region" description="Helical" evidence="5">
    <location>
        <begin position="20"/>
        <end position="43"/>
    </location>
</feature>
<evidence type="ECO:0000256" key="3">
    <source>
        <dbReference type="ARBA" id="ARBA00022989"/>
    </source>
</evidence>
<dbReference type="GO" id="GO:0016020">
    <property type="term" value="C:membrane"/>
    <property type="evidence" value="ECO:0007669"/>
    <property type="project" value="UniProtKB-SubCell"/>
</dbReference>
<dbReference type="AlphaFoldDB" id="A0A445MSN1"/>
<gene>
    <name evidence="6" type="ORF">PITCH_A1370009</name>
</gene>
<feature type="transmembrane region" description="Helical" evidence="5">
    <location>
        <begin position="50"/>
        <end position="67"/>
    </location>
</feature>
<sequence>MTGREQEIPGFHVPYHRSLMQVVLIAGLPRSAAYMLWTIAAALGMGMRQWWVLPVAIVIHALVAIFIKNDPYFFEILNRALKAPKSLEP</sequence>
<dbReference type="EMBL" id="OJIN01000043">
    <property type="protein sequence ID" value="SPD72442.1"/>
    <property type="molecule type" value="Genomic_DNA"/>
</dbReference>
<evidence type="ECO:0000256" key="4">
    <source>
        <dbReference type="ARBA" id="ARBA00023136"/>
    </source>
</evidence>
<keyword evidence="4 5" id="KW-0472">Membrane</keyword>
<organism evidence="6">
    <name type="scientific">uncultured Desulfobacterium sp</name>
    <dbReference type="NCBI Taxonomy" id="201089"/>
    <lineage>
        <taxon>Bacteria</taxon>
        <taxon>Pseudomonadati</taxon>
        <taxon>Thermodesulfobacteriota</taxon>
        <taxon>Desulfobacteria</taxon>
        <taxon>Desulfobacterales</taxon>
        <taxon>Desulfobacteriaceae</taxon>
        <taxon>Desulfobacterium</taxon>
        <taxon>environmental samples</taxon>
    </lineage>
</organism>
<dbReference type="Pfam" id="PF05101">
    <property type="entry name" value="VirB3"/>
    <property type="match status" value="1"/>
</dbReference>
<keyword evidence="3 5" id="KW-1133">Transmembrane helix</keyword>
<name>A0A445MSN1_9BACT</name>
<evidence type="ECO:0000313" key="6">
    <source>
        <dbReference type="EMBL" id="SPD72442.1"/>
    </source>
</evidence>
<evidence type="ECO:0000256" key="5">
    <source>
        <dbReference type="SAM" id="Phobius"/>
    </source>
</evidence>
<evidence type="ECO:0000256" key="1">
    <source>
        <dbReference type="ARBA" id="ARBA00004370"/>
    </source>
</evidence>
<protein>
    <submittedName>
        <fullName evidence="6">Type IV secretory pathway VirB3 family protein</fullName>
    </submittedName>
</protein>
<proteinExistence type="predicted"/>
<reference evidence="6" key="1">
    <citation type="submission" date="2018-01" db="EMBL/GenBank/DDBJ databases">
        <authorList>
            <person name="Regsiter A."/>
            <person name="William W."/>
        </authorList>
    </citation>
    <scope>NUCLEOTIDE SEQUENCE</scope>
    <source>
        <strain evidence="6">TRIP AH-1</strain>
    </source>
</reference>